<feature type="region of interest" description="Disordered" evidence="39">
    <location>
        <begin position="459"/>
        <end position="479"/>
    </location>
</feature>
<evidence type="ECO:0000256" key="31">
    <source>
        <dbReference type="ARBA" id="ARBA00050194"/>
    </source>
</evidence>
<evidence type="ECO:0000256" key="17">
    <source>
        <dbReference type="ARBA" id="ARBA00029728"/>
    </source>
</evidence>
<evidence type="ECO:0000256" key="37">
    <source>
        <dbReference type="ARBA" id="ARBA00066870"/>
    </source>
</evidence>
<dbReference type="InterPro" id="IPR020946">
    <property type="entry name" value="Flavin_mOase-like"/>
</dbReference>
<dbReference type="EC" id="1.14.19.55" evidence="37"/>
<comment type="catalytic activity">
    <reaction evidence="23">
        <text>sulcatone + NADPH + O2 + H(+) = 4-methylpent-3-en-1-yl acetate + NADP(+) + H2O</text>
        <dbReference type="Rhea" id="RHEA:54864"/>
        <dbReference type="ChEBI" id="CHEBI:15377"/>
        <dbReference type="ChEBI" id="CHEBI:15378"/>
        <dbReference type="ChEBI" id="CHEBI:15379"/>
        <dbReference type="ChEBI" id="CHEBI:16310"/>
        <dbReference type="ChEBI" id="CHEBI:57783"/>
        <dbReference type="ChEBI" id="CHEBI:58349"/>
        <dbReference type="ChEBI" id="CHEBI:138373"/>
    </reaction>
    <physiologicalReaction direction="left-to-right" evidence="23">
        <dbReference type="Rhea" id="RHEA:54865"/>
    </physiologicalReaction>
</comment>
<sequence>MSSLPRVCVIGAGSSGIAVCKALKDKGVPFDCYEAGSEVGGNWRFNNDNKMSNIYKSLHINTHRDRMEYRDYPMPRSYADYPGHQKILKYFIDYVNHFGFRKNIHFKNPVVHADFQDDGTWLITTGDGKQKFYDALVVSNGHHWSQRWPDPPFPGKFTGKIIHSHSYVDPDNPIKLTGKRVVVLGMGNSAMDITVELCRPGVASKVFLAARRGAYIIPNYLFGKPLDKSTEMIPVHTPFWIKSFIMGLVLRFGVGKVEDFGLQKPDHKPGAAHPTISQDILVRLGRGDVTPKPNIESFNGNKVRFVDGSEEEVDAVIYCTGYNVKFPFFDENLIAAKDNHLPLFHRMVKPEFKNLFFVGLYQPLGAIMPLAEFQGKWISEYLTGNYQLPTAEEMNRTIEKYESQRKKRYVASTRHTMQVDFEDFLYDMKSELKKGTQRAKKNGNKVNVEAIAEHKQVSKNGVGPNKHGVKKKTGVLAKV</sequence>
<dbReference type="GO" id="GO:0004499">
    <property type="term" value="F:N,N-dimethylaniline monooxygenase activity"/>
    <property type="evidence" value="ECO:0007669"/>
    <property type="project" value="InterPro"/>
</dbReference>
<evidence type="ECO:0000256" key="36">
    <source>
        <dbReference type="ARBA" id="ARBA00052260"/>
    </source>
</evidence>
<evidence type="ECO:0000256" key="4">
    <source>
        <dbReference type="ARBA" id="ARBA00012698"/>
    </source>
</evidence>
<evidence type="ECO:0000256" key="26">
    <source>
        <dbReference type="ARBA" id="ARBA00048459"/>
    </source>
</evidence>
<evidence type="ECO:0000256" key="5">
    <source>
        <dbReference type="ARBA" id="ARBA00019213"/>
    </source>
</evidence>
<keyword evidence="11" id="KW-0492">Microsome</keyword>
<dbReference type="PANTHER" id="PTHR23023">
    <property type="entry name" value="DIMETHYLANILINE MONOOXYGENASE"/>
    <property type="match status" value="1"/>
</dbReference>
<evidence type="ECO:0000256" key="14">
    <source>
        <dbReference type="ARBA" id="ARBA00023002"/>
    </source>
</evidence>
<dbReference type="InterPro" id="IPR050346">
    <property type="entry name" value="FMO-like"/>
</dbReference>
<evidence type="ECO:0000256" key="8">
    <source>
        <dbReference type="ARBA" id="ARBA00022630"/>
    </source>
</evidence>
<evidence type="ECO:0000256" key="28">
    <source>
        <dbReference type="ARBA" id="ARBA00048990"/>
    </source>
</evidence>
<comment type="catalytic activity">
    <reaction evidence="34">
        <text>3,4-dihydroxybenzoate + bromide + NADPH + O2 + 2 H(+) = 3-bromo-4,5-dihydroxybenzoate + NADP(+) + 2 H2O</text>
        <dbReference type="Rhea" id="RHEA:56372"/>
        <dbReference type="ChEBI" id="CHEBI:15377"/>
        <dbReference type="ChEBI" id="CHEBI:15378"/>
        <dbReference type="ChEBI" id="CHEBI:15379"/>
        <dbReference type="ChEBI" id="CHEBI:15858"/>
        <dbReference type="ChEBI" id="CHEBI:36241"/>
        <dbReference type="ChEBI" id="CHEBI:57783"/>
        <dbReference type="ChEBI" id="CHEBI:58349"/>
        <dbReference type="ChEBI" id="CHEBI:140211"/>
    </reaction>
    <physiologicalReaction direction="left-to-right" evidence="34">
        <dbReference type="Rhea" id="RHEA:56373"/>
    </physiologicalReaction>
</comment>
<keyword evidence="13" id="KW-1133">Transmembrane helix</keyword>
<proteinExistence type="inferred from homology"/>
<evidence type="ECO:0000256" key="18">
    <source>
        <dbReference type="ARBA" id="ARBA00033213"/>
    </source>
</evidence>
<keyword evidence="16" id="KW-0472">Membrane</keyword>
<keyword evidence="11" id="KW-0256">Endoplasmic reticulum</keyword>
<keyword evidence="10" id="KW-0274">FAD</keyword>
<keyword evidence="15" id="KW-0443">Lipid metabolism</keyword>
<evidence type="ECO:0000313" key="41">
    <source>
        <dbReference type="Proteomes" id="UP000094197"/>
    </source>
</evidence>
<name>A0A1D7V1K3_9LEPT</name>
<dbReference type="PRINTS" id="PR01125">
    <property type="entry name" value="FMOXYGENASE5"/>
</dbReference>
<accession>A0A1D7V1K3</accession>
<evidence type="ECO:0000256" key="6">
    <source>
        <dbReference type="ARBA" id="ARBA00022481"/>
    </source>
</evidence>
<comment type="catalytic activity">
    <reaction evidence="27">
        <text>(2E)-geranial + NADPH + O2 + H(+) = (1E)-2,6-dimethylhepta-1,5-dien-1-yl formate + NADP(+) + H2O</text>
        <dbReference type="Rhea" id="RHEA:54860"/>
        <dbReference type="ChEBI" id="CHEBI:15377"/>
        <dbReference type="ChEBI" id="CHEBI:15378"/>
        <dbReference type="ChEBI" id="CHEBI:15379"/>
        <dbReference type="ChEBI" id="CHEBI:16980"/>
        <dbReference type="ChEBI" id="CHEBI:57783"/>
        <dbReference type="ChEBI" id="CHEBI:58349"/>
        <dbReference type="ChEBI" id="CHEBI:138375"/>
    </reaction>
    <physiologicalReaction direction="left-to-right" evidence="27">
        <dbReference type="Rhea" id="RHEA:54861"/>
    </physiologicalReaction>
</comment>
<dbReference type="FunFam" id="3.50.50.60:FF:000023">
    <property type="entry name" value="Dimethylaniline monooxygenase [N-oxide-forming]"/>
    <property type="match status" value="1"/>
</dbReference>
<evidence type="ECO:0000256" key="21">
    <source>
        <dbReference type="ARBA" id="ARBA00047426"/>
    </source>
</evidence>
<evidence type="ECO:0000256" key="33">
    <source>
        <dbReference type="ARBA" id="ARBA00051354"/>
    </source>
</evidence>
<evidence type="ECO:0000256" key="23">
    <source>
        <dbReference type="ARBA" id="ARBA00047855"/>
    </source>
</evidence>
<comment type="function">
    <text evidence="20">Acts as a Baeyer-Villiger monooxygenase on a broad range of substrates. Catalyzes the insertion of an oxygen atom into a carbon-carbon bond adjacent to a carbonyl, which converts ketones to esters. Active on diverse carbonyl compounds, whereas soft nucleophiles are mostly non- or poorly reactive. In contrast with other forms of FMO it is non- or poorly active on 'classical' substrates such as drugs, pesticides, and dietary components containing soft nucleophilic heteroatoms. Able to oxidize drug molecules bearing a carbonyl group on an aliphatic chain, such as nabumetone and pentoxifylline. Also, in the absence of substrates, shows slow but yet significant NADPH oxidase activity. Acts as a positive modulator of cholesterol biosynthesis as well as glucose homeostasis, promoting metabolic aging via pleiotropic effects.</text>
</comment>
<keyword evidence="8" id="KW-0285">Flavoprotein</keyword>
<dbReference type="PRINTS" id="PR00370">
    <property type="entry name" value="FMOXYGENASE"/>
</dbReference>
<evidence type="ECO:0000256" key="19">
    <source>
        <dbReference type="ARBA" id="ARBA00033301"/>
    </source>
</evidence>
<evidence type="ECO:0000256" key="10">
    <source>
        <dbReference type="ARBA" id="ARBA00022827"/>
    </source>
</evidence>
<comment type="catalytic activity">
    <reaction evidence="32">
        <text>3-bromo-4,5-dihydroxybenzoate + bromide + NADPH + O2 + 3 H(+) = 3,5-dibromobenzene-1,2-diol + CO2 + NADP(+) + 2 H2O</text>
        <dbReference type="Rhea" id="RHEA:56376"/>
        <dbReference type="ChEBI" id="CHEBI:15377"/>
        <dbReference type="ChEBI" id="CHEBI:15378"/>
        <dbReference type="ChEBI" id="CHEBI:15379"/>
        <dbReference type="ChEBI" id="CHEBI:15858"/>
        <dbReference type="ChEBI" id="CHEBI:16526"/>
        <dbReference type="ChEBI" id="CHEBI:57783"/>
        <dbReference type="ChEBI" id="CHEBI:58349"/>
        <dbReference type="ChEBI" id="CHEBI:140211"/>
        <dbReference type="ChEBI" id="CHEBI:140214"/>
    </reaction>
    <physiologicalReaction direction="left-to-right" evidence="32">
        <dbReference type="Rhea" id="RHEA:56377"/>
    </physiologicalReaction>
</comment>
<dbReference type="InterPro" id="IPR000960">
    <property type="entry name" value="Flavin_mOase"/>
</dbReference>
<evidence type="ECO:0000256" key="7">
    <source>
        <dbReference type="ARBA" id="ARBA00022553"/>
    </source>
</evidence>
<evidence type="ECO:0000256" key="38">
    <source>
        <dbReference type="ARBA" id="ARBA00069832"/>
    </source>
</evidence>
<evidence type="ECO:0000256" key="25">
    <source>
        <dbReference type="ARBA" id="ARBA00047977"/>
    </source>
</evidence>
<evidence type="ECO:0000256" key="11">
    <source>
        <dbReference type="ARBA" id="ARBA00022848"/>
    </source>
</evidence>
<comment type="similarity">
    <text evidence="3">Belongs to the FMO family.</text>
</comment>
<evidence type="ECO:0000256" key="32">
    <source>
        <dbReference type="ARBA" id="ARBA00050583"/>
    </source>
</evidence>
<evidence type="ECO:0000256" key="13">
    <source>
        <dbReference type="ARBA" id="ARBA00022989"/>
    </source>
</evidence>
<keyword evidence="12" id="KW-0521">NADP</keyword>
<dbReference type="Proteomes" id="UP000094197">
    <property type="component" value="Chromosome 1"/>
</dbReference>
<evidence type="ECO:0000256" key="39">
    <source>
        <dbReference type="SAM" id="MobiDB-lite"/>
    </source>
</evidence>
<keyword evidence="41" id="KW-1185">Reference proteome</keyword>
<evidence type="ECO:0000256" key="1">
    <source>
        <dbReference type="ARBA" id="ARBA00001974"/>
    </source>
</evidence>
<comment type="catalytic activity">
    <reaction evidence="31">
        <text>3-bromo-4-hydroxybenzoate + bromide + NADPH + O2 + 3 H(+) = 2,4-dibromophenol + CO2 + NADP(+) + 2 H2O</text>
        <dbReference type="Rhea" id="RHEA:56356"/>
        <dbReference type="ChEBI" id="CHEBI:15377"/>
        <dbReference type="ChEBI" id="CHEBI:15378"/>
        <dbReference type="ChEBI" id="CHEBI:15379"/>
        <dbReference type="ChEBI" id="CHEBI:15858"/>
        <dbReference type="ChEBI" id="CHEBI:16526"/>
        <dbReference type="ChEBI" id="CHEBI:34238"/>
        <dbReference type="ChEBI" id="CHEBI:57783"/>
        <dbReference type="ChEBI" id="CHEBI:58349"/>
        <dbReference type="ChEBI" id="CHEBI:140203"/>
    </reaction>
    <physiologicalReaction direction="left-to-right" evidence="31">
        <dbReference type="Rhea" id="RHEA:56357"/>
    </physiologicalReaction>
</comment>
<evidence type="ECO:0000256" key="20">
    <source>
        <dbReference type="ARBA" id="ARBA00045722"/>
    </source>
</evidence>
<dbReference type="GO" id="GO:0016174">
    <property type="term" value="F:NAD(P)H oxidase H2O2-forming activity"/>
    <property type="evidence" value="ECO:0007669"/>
    <property type="project" value="UniProtKB-EC"/>
</dbReference>
<dbReference type="Pfam" id="PF00743">
    <property type="entry name" value="FMO-like"/>
    <property type="match status" value="1"/>
</dbReference>
<keyword evidence="6" id="KW-0488">Methylation</keyword>
<evidence type="ECO:0000256" key="27">
    <source>
        <dbReference type="ARBA" id="ARBA00048989"/>
    </source>
</evidence>
<comment type="catalytic activity">
    <reaction evidence="24">
        <text>NADPH + O2 + H(+) = H2O2 + NADP(+)</text>
        <dbReference type="Rhea" id="RHEA:11260"/>
        <dbReference type="ChEBI" id="CHEBI:15378"/>
        <dbReference type="ChEBI" id="CHEBI:15379"/>
        <dbReference type="ChEBI" id="CHEBI:16240"/>
        <dbReference type="ChEBI" id="CHEBI:57783"/>
        <dbReference type="ChEBI" id="CHEBI:58349"/>
        <dbReference type="EC" id="1.6.3.1"/>
    </reaction>
    <physiologicalReaction direction="left-to-right" evidence="24">
        <dbReference type="Rhea" id="RHEA:11261"/>
    </physiologicalReaction>
</comment>
<evidence type="ECO:0000256" key="30">
    <source>
        <dbReference type="ARBA" id="ARBA00049475"/>
    </source>
</evidence>
<dbReference type="EC" id="1.6.3.1" evidence="4"/>
<comment type="catalytic activity">
    <reaction evidence="25">
        <text>hexan-3-one + NADPH + O2 + H(+) = ethyl butanoate + NADP(+) + H2O</text>
        <dbReference type="Rhea" id="RHEA:54844"/>
        <dbReference type="ChEBI" id="CHEBI:15377"/>
        <dbReference type="ChEBI" id="CHEBI:15378"/>
        <dbReference type="ChEBI" id="CHEBI:15379"/>
        <dbReference type="ChEBI" id="CHEBI:57783"/>
        <dbReference type="ChEBI" id="CHEBI:58349"/>
        <dbReference type="ChEBI" id="CHEBI:88764"/>
        <dbReference type="ChEBI" id="CHEBI:89891"/>
    </reaction>
    <physiologicalReaction direction="left-to-right" evidence="25">
        <dbReference type="Rhea" id="RHEA:54845"/>
    </physiologicalReaction>
</comment>
<comment type="catalytic activity">
    <reaction evidence="22">
        <text>heptan-2-one + NADPH + O2 + H(+) = pentyl acetate + NADP(+) + H2O</text>
        <dbReference type="Rhea" id="RHEA:54836"/>
        <dbReference type="ChEBI" id="CHEBI:5672"/>
        <dbReference type="ChEBI" id="CHEBI:15377"/>
        <dbReference type="ChEBI" id="CHEBI:15378"/>
        <dbReference type="ChEBI" id="CHEBI:15379"/>
        <dbReference type="ChEBI" id="CHEBI:57783"/>
        <dbReference type="ChEBI" id="CHEBI:58349"/>
        <dbReference type="ChEBI" id="CHEBI:87362"/>
    </reaction>
    <physiologicalReaction direction="left-to-right" evidence="22">
        <dbReference type="Rhea" id="RHEA:54837"/>
    </physiologicalReaction>
</comment>
<comment type="catalytic activity">
    <reaction evidence="28">
        <text>heptan-4-one + NADPH + O2 + H(+) = propyl butanoate + NADP(+) + H2O</text>
        <dbReference type="Rhea" id="RHEA:54852"/>
        <dbReference type="ChEBI" id="CHEBI:15377"/>
        <dbReference type="ChEBI" id="CHEBI:15378"/>
        <dbReference type="ChEBI" id="CHEBI:15379"/>
        <dbReference type="ChEBI" id="CHEBI:57783"/>
        <dbReference type="ChEBI" id="CHEBI:58349"/>
        <dbReference type="ChEBI" id="CHEBI:89484"/>
        <dbReference type="ChEBI" id="CHEBI:89719"/>
    </reaction>
    <physiologicalReaction direction="left-to-right" evidence="28">
        <dbReference type="Rhea" id="RHEA:54853"/>
    </physiologicalReaction>
</comment>
<evidence type="ECO:0000313" key="40">
    <source>
        <dbReference type="EMBL" id="AOP35716.1"/>
    </source>
</evidence>
<dbReference type="RefSeq" id="WP_069608916.1">
    <property type="nucleotide sequence ID" value="NZ_CP015217.1"/>
</dbReference>
<dbReference type="GO" id="GO:0050661">
    <property type="term" value="F:NADP binding"/>
    <property type="evidence" value="ECO:0007669"/>
    <property type="project" value="InterPro"/>
</dbReference>
<comment type="catalytic activity">
    <reaction evidence="21">
        <text>hexan-3-one + NADPH + O2 + H(+) = propyl propanoate + NADP(+) + H2O</text>
        <dbReference type="Rhea" id="RHEA:54848"/>
        <dbReference type="ChEBI" id="CHEBI:15377"/>
        <dbReference type="ChEBI" id="CHEBI:15378"/>
        <dbReference type="ChEBI" id="CHEBI:15379"/>
        <dbReference type="ChEBI" id="CHEBI:57783"/>
        <dbReference type="ChEBI" id="CHEBI:58349"/>
        <dbReference type="ChEBI" id="CHEBI:89828"/>
        <dbReference type="ChEBI" id="CHEBI:89891"/>
    </reaction>
    <physiologicalReaction direction="left-to-right" evidence="21">
        <dbReference type="Rhea" id="RHEA:54849"/>
    </physiologicalReaction>
</comment>
<comment type="catalytic activity">
    <reaction evidence="35">
        <text>3,4-dihydroxybenzoate + 2 bromide + 2 NADPH + 2 O2 + 5 H(+) = 3,5-dibromobenzene-1,2-diol + CO2 + 2 NADP(+) + 4 H2O</text>
        <dbReference type="Rhea" id="RHEA:56368"/>
        <dbReference type="ChEBI" id="CHEBI:15377"/>
        <dbReference type="ChEBI" id="CHEBI:15378"/>
        <dbReference type="ChEBI" id="CHEBI:15379"/>
        <dbReference type="ChEBI" id="CHEBI:15858"/>
        <dbReference type="ChEBI" id="CHEBI:16526"/>
        <dbReference type="ChEBI" id="CHEBI:36241"/>
        <dbReference type="ChEBI" id="CHEBI:57783"/>
        <dbReference type="ChEBI" id="CHEBI:58349"/>
        <dbReference type="ChEBI" id="CHEBI:140214"/>
        <dbReference type="EC" id="1.14.19.55"/>
    </reaction>
    <physiologicalReaction direction="left-to-right" evidence="35">
        <dbReference type="Rhea" id="RHEA:56369"/>
    </physiologicalReaction>
</comment>
<reference evidence="40 41" key="1">
    <citation type="submission" date="2016-04" db="EMBL/GenBank/DDBJ databases">
        <title>Complete genome seqeunce of Leptospira alstonii serovar Room22.</title>
        <authorList>
            <person name="Nally J.E."/>
            <person name="Bayles D.O."/>
            <person name="Hurley D."/>
            <person name="Fanning S."/>
            <person name="McMahon B.J."/>
            <person name="Arent Z."/>
        </authorList>
    </citation>
    <scope>NUCLEOTIDE SEQUENCE [LARGE SCALE GENOMIC DNA]</scope>
    <source>
        <strain evidence="40 41">GWTS #1</strain>
    </source>
</reference>
<dbReference type="AlphaFoldDB" id="A0A1D7V1K3"/>
<dbReference type="Gene3D" id="3.50.50.60">
    <property type="entry name" value="FAD/NAD(P)-binding domain"/>
    <property type="match status" value="1"/>
</dbReference>
<comment type="cofactor">
    <cofactor evidence="1">
        <name>FAD</name>
        <dbReference type="ChEBI" id="CHEBI:57692"/>
    </cofactor>
</comment>
<dbReference type="GO" id="GO:0050660">
    <property type="term" value="F:flavin adenine dinucleotide binding"/>
    <property type="evidence" value="ECO:0007669"/>
    <property type="project" value="InterPro"/>
</dbReference>
<keyword evidence="9" id="KW-0812">Transmembrane</keyword>
<evidence type="ECO:0000256" key="16">
    <source>
        <dbReference type="ARBA" id="ARBA00023136"/>
    </source>
</evidence>
<dbReference type="InterPro" id="IPR036188">
    <property type="entry name" value="FAD/NAD-bd_sf"/>
</dbReference>
<evidence type="ECO:0000256" key="34">
    <source>
        <dbReference type="ARBA" id="ARBA00051726"/>
    </source>
</evidence>
<evidence type="ECO:0000256" key="15">
    <source>
        <dbReference type="ARBA" id="ARBA00023098"/>
    </source>
</evidence>
<evidence type="ECO:0000256" key="22">
    <source>
        <dbReference type="ARBA" id="ARBA00047574"/>
    </source>
</evidence>
<dbReference type="InterPro" id="IPR002257">
    <property type="entry name" value="Flavin_mOase_5"/>
</dbReference>
<dbReference type="PIRSF" id="PIRSF000332">
    <property type="entry name" value="FMO"/>
    <property type="match status" value="1"/>
</dbReference>
<evidence type="ECO:0000256" key="29">
    <source>
        <dbReference type="ARBA" id="ARBA00049443"/>
    </source>
</evidence>
<comment type="catalytic activity">
    <reaction evidence="26">
        <text>octan-3-one + NADPH + O2 + H(+) = ethyl hexanoate + NADP(+) + H2O</text>
        <dbReference type="Rhea" id="RHEA:54856"/>
        <dbReference type="ChEBI" id="CHEBI:15377"/>
        <dbReference type="ChEBI" id="CHEBI:15378"/>
        <dbReference type="ChEBI" id="CHEBI:15379"/>
        <dbReference type="ChEBI" id="CHEBI:57783"/>
        <dbReference type="ChEBI" id="CHEBI:58349"/>
        <dbReference type="ChEBI" id="CHEBI:80946"/>
        <dbReference type="ChEBI" id="CHEBI:86055"/>
    </reaction>
    <physiologicalReaction direction="left-to-right" evidence="26">
        <dbReference type="Rhea" id="RHEA:54857"/>
    </physiologicalReaction>
</comment>
<evidence type="ECO:0000256" key="3">
    <source>
        <dbReference type="ARBA" id="ARBA00009183"/>
    </source>
</evidence>
<dbReference type="SUPFAM" id="SSF51905">
    <property type="entry name" value="FAD/NAD(P)-binding domain"/>
    <property type="match status" value="3"/>
</dbReference>
<keyword evidence="7" id="KW-0597">Phosphoprotein</keyword>
<gene>
    <name evidence="40" type="ORF">A0128_18850</name>
</gene>
<evidence type="ECO:0000256" key="24">
    <source>
        <dbReference type="ARBA" id="ARBA00047864"/>
    </source>
</evidence>
<dbReference type="GO" id="GO:0006629">
    <property type="term" value="P:lipid metabolic process"/>
    <property type="evidence" value="ECO:0007669"/>
    <property type="project" value="UniProtKB-KW"/>
</dbReference>
<comment type="catalytic activity">
    <reaction evidence="30">
        <text>octan-3-one + NADPH + O2 + H(+) = pentyl propanoate + NADP(+) + H2O</text>
        <dbReference type="Rhea" id="RHEA:54840"/>
        <dbReference type="ChEBI" id="CHEBI:15377"/>
        <dbReference type="ChEBI" id="CHEBI:15378"/>
        <dbReference type="ChEBI" id="CHEBI:15379"/>
        <dbReference type="ChEBI" id="CHEBI:57783"/>
        <dbReference type="ChEBI" id="CHEBI:58349"/>
        <dbReference type="ChEBI" id="CHEBI:80946"/>
        <dbReference type="ChEBI" id="CHEBI:87373"/>
    </reaction>
    <physiologicalReaction direction="left-to-right" evidence="30">
        <dbReference type="Rhea" id="RHEA:54841"/>
    </physiologicalReaction>
</comment>
<dbReference type="OrthoDB" id="9778740at2"/>
<comment type="catalytic activity">
    <reaction evidence="36">
        <text>2 bromide + 4-hydroxybenzoate + 2 NADPH + 2 O2 + 5 H(+) = 2,4-dibromophenol + CO2 + 2 NADP(+) + 4 H2O</text>
        <dbReference type="Rhea" id="RHEA:56348"/>
        <dbReference type="ChEBI" id="CHEBI:15377"/>
        <dbReference type="ChEBI" id="CHEBI:15378"/>
        <dbReference type="ChEBI" id="CHEBI:15379"/>
        <dbReference type="ChEBI" id="CHEBI:15858"/>
        <dbReference type="ChEBI" id="CHEBI:16526"/>
        <dbReference type="ChEBI" id="CHEBI:17879"/>
        <dbReference type="ChEBI" id="CHEBI:34238"/>
        <dbReference type="ChEBI" id="CHEBI:57783"/>
        <dbReference type="ChEBI" id="CHEBI:58349"/>
        <dbReference type="EC" id="1.14.19.55"/>
    </reaction>
    <physiologicalReaction direction="left-to-right" evidence="36">
        <dbReference type="Rhea" id="RHEA:56349"/>
    </physiologicalReaction>
</comment>
<comment type="catalytic activity">
    <reaction evidence="29">
        <text>N,N-dimethylaniline + NADPH + O2 + H(+) = N,N-dimethylaniline N-oxide + NADP(+) + H2O</text>
        <dbReference type="Rhea" id="RHEA:24468"/>
        <dbReference type="ChEBI" id="CHEBI:15377"/>
        <dbReference type="ChEBI" id="CHEBI:15378"/>
        <dbReference type="ChEBI" id="CHEBI:15379"/>
        <dbReference type="ChEBI" id="CHEBI:16269"/>
        <dbReference type="ChEBI" id="CHEBI:17735"/>
        <dbReference type="ChEBI" id="CHEBI:57783"/>
        <dbReference type="ChEBI" id="CHEBI:58349"/>
        <dbReference type="EC" id="1.14.13.8"/>
    </reaction>
    <physiologicalReaction direction="left-to-right" evidence="29">
        <dbReference type="Rhea" id="RHEA:24469"/>
    </physiologicalReaction>
</comment>
<dbReference type="KEGG" id="laj:A0128_18850"/>
<evidence type="ECO:0000256" key="9">
    <source>
        <dbReference type="ARBA" id="ARBA00022692"/>
    </source>
</evidence>
<keyword evidence="40" id="KW-0503">Monooxygenase</keyword>
<organism evidence="40 41">
    <name type="scientific">Leptospira tipperaryensis</name>
    <dbReference type="NCBI Taxonomy" id="2564040"/>
    <lineage>
        <taxon>Bacteria</taxon>
        <taxon>Pseudomonadati</taxon>
        <taxon>Spirochaetota</taxon>
        <taxon>Spirochaetia</taxon>
        <taxon>Leptospirales</taxon>
        <taxon>Leptospiraceae</taxon>
        <taxon>Leptospira</taxon>
    </lineage>
</organism>
<evidence type="ECO:0000256" key="35">
    <source>
        <dbReference type="ARBA" id="ARBA00052183"/>
    </source>
</evidence>
<comment type="subcellular location">
    <subcellularLocation>
        <location evidence="2">Microsome membrane</location>
    </subcellularLocation>
</comment>
<dbReference type="EMBL" id="CP015217">
    <property type="protein sequence ID" value="AOP35716.1"/>
    <property type="molecule type" value="Genomic_DNA"/>
</dbReference>
<keyword evidence="14" id="KW-0560">Oxidoreductase</keyword>
<comment type="catalytic activity">
    <reaction evidence="33">
        <text>bromide + 4-hydroxybenzoate + NADPH + O2 + 2 H(+) = 3-bromo-4-hydroxybenzoate + NADP(+) + 2 H2O</text>
        <dbReference type="Rhea" id="RHEA:56352"/>
        <dbReference type="ChEBI" id="CHEBI:15377"/>
        <dbReference type="ChEBI" id="CHEBI:15378"/>
        <dbReference type="ChEBI" id="CHEBI:15379"/>
        <dbReference type="ChEBI" id="CHEBI:15858"/>
        <dbReference type="ChEBI" id="CHEBI:17879"/>
        <dbReference type="ChEBI" id="CHEBI:57783"/>
        <dbReference type="ChEBI" id="CHEBI:58349"/>
        <dbReference type="ChEBI" id="CHEBI:140203"/>
    </reaction>
    <physiologicalReaction direction="left-to-right" evidence="33">
        <dbReference type="Rhea" id="RHEA:56353"/>
    </physiologicalReaction>
</comment>
<evidence type="ECO:0000256" key="12">
    <source>
        <dbReference type="ARBA" id="ARBA00022857"/>
    </source>
</evidence>
<evidence type="ECO:0000256" key="2">
    <source>
        <dbReference type="ARBA" id="ARBA00004524"/>
    </source>
</evidence>
<protein>
    <recommendedName>
        <fullName evidence="38">4-hydroxybenzoate brominase (decarboxylating)</fullName>
        <ecNumber evidence="37">1.14.19.55</ecNumber>
        <ecNumber evidence="4">1.6.3.1</ecNumber>
    </recommendedName>
    <alternativeName>
        <fullName evidence="19">Dimethylaniline monooxygenase [N-oxide-forming] 5</fullName>
    </alternativeName>
    <alternativeName>
        <fullName evidence="17">Dimethylaniline oxidase 5</fullName>
    </alternativeName>
    <alternativeName>
        <fullName evidence="5">Flavin-containing monooxygenase 5</fullName>
    </alternativeName>
    <alternativeName>
        <fullName evidence="18">NADPH oxidase</fullName>
    </alternativeName>
</protein>